<evidence type="ECO:0000313" key="1">
    <source>
        <dbReference type="EMBL" id="KAG5401618.1"/>
    </source>
</evidence>
<dbReference type="Proteomes" id="UP000823674">
    <property type="component" value="Chromosome A04"/>
</dbReference>
<protein>
    <submittedName>
        <fullName evidence="1">Uncharacterized protein</fullName>
    </submittedName>
</protein>
<name>A0ABQ7MSC1_BRACM</name>
<feature type="non-terminal residue" evidence="1">
    <location>
        <position position="89"/>
    </location>
</feature>
<reference evidence="1 2" key="1">
    <citation type="submission" date="2021-03" db="EMBL/GenBank/DDBJ databases">
        <authorList>
            <person name="King G.J."/>
            <person name="Bancroft I."/>
            <person name="Baten A."/>
            <person name="Bloomfield J."/>
            <person name="Borpatragohain P."/>
            <person name="He Z."/>
            <person name="Irish N."/>
            <person name="Irwin J."/>
            <person name="Liu K."/>
            <person name="Mauleon R.P."/>
            <person name="Moore J."/>
            <person name="Morris R."/>
            <person name="Ostergaard L."/>
            <person name="Wang B."/>
            <person name="Wells R."/>
        </authorList>
    </citation>
    <scope>NUCLEOTIDE SEQUENCE [LARGE SCALE GENOMIC DNA]</scope>
    <source>
        <strain evidence="1">R-o-18</strain>
        <tissue evidence="1">Leaf</tissue>
    </source>
</reference>
<accession>A0ABQ7MSC1</accession>
<keyword evidence="2" id="KW-1185">Reference proteome</keyword>
<proteinExistence type="predicted"/>
<sequence>MSYYVDSISAAAQKKKEENSIASDLPLWWACLGPLRIDDWVKRCRGDFCGGEVLVRRVGFSDESGAICQVEDPGASFCCSSYLHRIYFS</sequence>
<organism evidence="1 2">
    <name type="scientific">Brassica rapa subsp. trilocularis</name>
    <dbReference type="NCBI Taxonomy" id="1813537"/>
    <lineage>
        <taxon>Eukaryota</taxon>
        <taxon>Viridiplantae</taxon>
        <taxon>Streptophyta</taxon>
        <taxon>Embryophyta</taxon>
        <taxon>Tracheophyta</taxon>
        <taxon>Spermatophyta</taxon>
        <taxon>Magnoliopsida</taxon>
        <taxon>eudicotyledons</taxon>
        <taxon>Gunneridae</taxon>
        <taxon>Pentapetalae</taxon>
        <taxon>rosids</taxon>
        <taxon>malvids</taxon>
        <taxon>Brassicales</taxon>
        <taxon>Brassicaceae</taxon>
        <taxon>Brassiceae</taxon>
        <taxon>Brassica</taxon>
    </lineage>
</organism>
<evidence type="ECO:0000313" key="2">
    <source>
        <dbReference type="Proteomes" id="UP000823674"/>
    </source>
</evidence>
<comment type="caution">
    <text evidence="1">The sequence shown here is derived from an EMBL/GenBank/DDBJ whole genome shotgun (WGS) entry which is preliminary data.</text>
</comment>
<gene>
    <name evidence="1" type="primary">A04p026740.1_BraROA</name>
    <name evidence="1" type="ORF">IGI04_016225</name>
</gene>
<dbReference type="EMBL" id="JADBGQ010000004">
    <property type="protein sequence ID" value="KAG5401618.1"/>
    <property type="molecule type" value="Genomic_DNA"/>
</dbReference>